<name>A0A923RMY5_9FIRM</name>
<evidence type="ECO:0000313" key="2">
    <source>
        <dbReference type="Proteomes" id="UP000649345"/>
    </source>
</evidence>
<gene>
    <name evidence="1" type="ORF">H8S44_13485</name>
</gene>
<keyword evidence="2" id="KW-1185">Reference proteome</keyword>
<dbReference type="EMBL" id="JACOOR010000008">
    <property type="protein sequence ID" value="MBC5660774.1"/>
    <property type="molecule type" value="Genomic_DNA"/>
</dbReference>
<dbReference type="AlphaFoldDB" id="A0A923RMY5"/>
<dbReference type="Proteomes" id="UP000649345">
    <property type="component" value="Unassembled WGS sequence"/>
</dbReference>
<proteinExistence type="predicted"/>
<evidence type="ECO:0000313" key="1">
    <source>
        <dbReference type="EMBL" id="MBC5660774.1"/>
    </source>
</evidence>
<comment type="caution">
    <text evidence="1">The sequence shown here is derived from an EMBL/GenBank/DDBJ whole genome shotgun (WGS) entry which is preliminary data.</text>
</comment>
<reference evidence="1" key="1">
    <citation type="submission" date="2020-08" db="EMBL/GenBank/DDBJ databases">
        <title>Genome public.</title>
        <authorList>
            <person name="Liu C."/>
            <person name="Sun Q."/>
        </authorList>
    </citation>
    <scope>NUCLEOTIDE SEQUENCE</scope>
    <source>
        <strain evidence="1">NSJ-68</strain>
    </source>
</reference>
<sequence>MEERKKNLCAMIPESLHKKVREEQEEWGIKLNEYMERILKDHFEKGEREMANGIRTLAFQVSEEFFQRLKKYLKKTGQSQKEFVI</sequence>
<organism evidence="1 2">
    <name type="scientific">Anaerosacchariphilus hominis</name>
    <dbReference type="NCBI Taxonomy" id="2763017"/>
    <lineage>
        <taxon>Bacteria</taxon>
        <taxon>Bacillati</taxon>
        <taxon>Bacillota</taxon>
        <taxon>Clostridia</taxon>
        <taxon>Lachnospirales</taxon>
        <taxon>Lachnospiraceae</taxon>
        <taxon>Anaerosacchariphilus</taxon>
    </lineage>
</organism>
<protein>
    <submittedName>
        <fullName evidence="1">4-oxalocrotonate tautomerase</fullName>
    </submittedName>
</protein>
<dbReference type="RefSeq" id="WP_117471979.1">
    <property type="nucleotide sequence ID" value="NZ_JACOOR010000008.1"/>
</dbReference>
<accession>A0A923RMY5</accession>